<accession>E1ZY38</accession>
<dbReference type="EMBL" id="GL435171">
    <property type="protein sequence ID" value="EFN73887.1"/>
    <property type="molecule type" value="Genomic_DNA"/>
</dbReference>
<feature type="compositionally biased region" description="Low complexity" evidence="1">
    <location>
        <begin position="23"/>
        <end position="37"/>
    </location>
</feature>
<keyword evidence="3" id="KW-1185">Reference proteome</keyword>
<feature type="region of interest" description="Disordered" evidence="1">
    <location>
        <begin position="1"/>
        <end position="53"/>
    </location>
</feature>
<evidence type="ECO:0000256" key="1">
    <source>
        <dbReference type="SAM" id="MobiDB-lite"/>
    </source>
</evidence>
<sequence length="288" mass="32196">MMAQPSEAIDPVANGPAGRDGNALSSASILLSSSPSGRPREGGTSGRSTETKLRSWNISWRLKRRRGGEGEGGNVDRVKKRARKKSREEGSFLEYLTPIVTTKRTLCRINLQIRYKVSTEEPLSLLSLARKETDTKRRPDDEVEVESRRGEERKQNVGIIHRVGHCECKSAKRDETRRVFGTGISVRSKSGVPMSAAGKNYVMQKLRKIEVDSSREQKLKIINFPNGRREVIPPSLVALHSGELAHFLPPSYSPAWKSLGSVGKCARYRNKNSKNENQQKKEMRAEGN</sequence>
<proteinExistence type="predicted"/>
<feature type="region of interest" description="Disordered" evidence="1">
    <location>
        <begin position="65"/>
        <end position="84"/>
    </location>
</feature>
<dbReference type="InParanoid" id="E1ZY38"/>
<evidence type="ECO:0000313" key="3">
    <source>
        <dbReference type="Proteomes" id="UP000000311"/>
    </source>
</evidence>
<dbReference type="AlphaFoldDB" id="E1ZY38"/>
<feature type="region of interest" description="Disordered" evidence="1">
    <location>
        <begin position="269"/>
        <end position="288"/>
    </location>
</feature>
<organism evidence="3">
    <name type="scientific">Camponotus floridanus</name>
    <name type="common">Florida carpenter ant</name>
    <dbReference type="NCBI Taxonomy" id="104421"/>
    <lineage>
        <taxon>Eukaryota</taxon>
        <taxon>Metazoa</taxon>
        <taxon>Ecdysozoa</taxon>
        <taxon>Arthropoda</taxon>
        <taxon>Hexapoda</taxon>
        <taxon>Insecta</taxon>
        <taxon>Pterygota</taxon>
        <taxon>Neoptera</taxon>
        <taxon>Endopterygota</taxon>
        <taxon>Hymenoptera</taxon>
        <taxon>Apocrita</taxon>
        <taxon>Aculeata</taxon>
        <taxon>Formicoidea</taxon>
        <taxon>Formicidae</taxon>
        <taxon>Formicinae</taxon>
        <taxon>Camponotus</taxon>
    </lineage>
</organism>
<protein>
    <submittedName>
        <fullName evidence="2">Uncharacterized protein</fullName>
    </submittedName>
</protein>
<feature type="compositionally biased region" description="Basic and acidic residues" evidence="1">
    <location>
        <begin position="273"/>
        <end position="288"/>
    </location>
</feature>
<gene>
    <name evidence="2" type="ORF">EAG_09991</name>
</gene>
<evidence type="ECO:0000313" key="2">
    <source>
        <dbReference type="EMBL" id="EFN73887.1"/>
    </source>
</evidence>
<dbReference type="Proteomes" id="UP000000311">
    <property type="component" value="Unassembled WGS sequence"/>
</dbReference>
<name>E1ZY38_CAMFO</name>
<reference evidence="2 3" key="1">
    <citation type="journal article" date="2010" name="Science">
        <title>Genomic comparison of the ants Camponotus floridanus and Harpegnathos saltator.</title>
        <authorList>
            <person name="Bonasio R."/>
            <person name="Zhang G."/>
            <person name="Ye C."/>
            <person name="Mutti N.S."/>
            <person name="Fang X."/>
            <person name="Qin N."/>
            <person name="Donahue G."/>
            <person name="Yang P."/>
            <person name="Li Q."/>
            <person name="Li C."/>
            <person name="Zhang P."/>
            <person name="Huang Z."/>
            <person name="Berger S.L."/>
            <person name="Reinberg D."/>
            <person name="Wang J."/>
            <person name="Liebig J."/>
        </authorList>
    </citation>
    <scope>NUCLEOTIDE SEQUENCE [LARGE SCALE GENOMIC DNA]</scope>
    <source>
        <strain evidence="3">C129</strain>
    </source>
</reference>